<comment type="similarity">
    <text evidence="3">Belongs to the acetyltransferase family. RimJ subfamily.</text>
</comment>
<name>A0A120GQX6_9BACI</name>
<evidence type="ECO:0000256" key="2">
    <source>
        <dbReference type="ARBA" id="ARBA00023315"/>
    </source>
</evidence>
<keyword evidence="1 5" id="KW-0808">Transferase</keyword>
<dbReference type="GO" id="GO:0008999">
    <property type="term" value="F:protein-N-terminal-alanine acetyltransferase activity"/>
    <property type="evidence" value="ECO:0007669"/>
    <property type="project" value="TreeGrafter"/>
</dbReference>
<organism evidence="5 6">
    <name type="scientific">Peribacillus simplex</name>
    <dbReference type="NCBI Taxonomy" id="1478"/>
    <lineage>
        <taxon>Bacteria</taxon>
        <taxon>Bacillati</taxon>
        <taxon>Bacillota</taxon>
        <taxon>Bacilli</taxon>
        <taxon>Bacillales</taxon>
        <taxon>Bacillaceae</taxon>
        <taxon>Peribacillus</taxon>
    </lineage>
</organism>
<evidence type="ECO:0000256" key="3">
    <source>
        <dbReference type="ARBA" id="ARBA00038502"/>
    </source>
</evidence>
<dbReference type="EMBL" id="LNNH01000010">
    <property type="protein sequence ID" value="KWW22037.1"/>
    <property type="molecule type" value="Genomic_DNA"/>
</dbReference>
<protein>
    <submittedName>
        <fullName evidence="5">GCN5 family acetyltransferase</fullName>
    </submittedName>
</protein>
<feature type="domain" description="N-acetyltransferase" evidence="4">
    <location>
        <begin position="9"/>
        <end position="163"/>
    </location>
</feature>
<evidence type="ECO:0000256" key="1">
    <source>
        <dbReference type="ARBA" id="ARBA00022679"/>
    </source>
</evidence>
<dbReference type="Gene3D" id="3.40.630.30">
    <property type="match status" value="1"/>
</dbReference>
<dbReference type="InterPro" id="IPR016181">
    <property type="entry name" value="Acyl_CoA_acyltransferase"/>
</dbReference>
<accession>A0A120GQX6</accession>
<dbReference type="PROSITE" id="PS51186">
    <property type="entry name" value="GNAT"/>
    <property type="match status" value="1"/>
</dbReference>
<sequence>MLKRNETKLEIKPWEEKDLDLLFQLNEPKMMEHLGGPESAEQIQKRHKRYLEIGNRGCMFSIILPKDEAVGSVGYWQTVWNDENVYEIGWSVLHSFQGKGIASQAVRAVIAKLKDERKYSSIHAFPSVHNAASNALCRKLDFNLISECEFEYPPGSLMQCNDWCLELE</sequence>
<keyword evidence="2" id="KW-0012">Acyltransferase</keyword>
<dbReference type="GO" id="GO:0005737">
    <property type="term" value="C:cytoplasm"/>
    <property type="evidence" value="ECO:0007669"/>
    <property type="project" value="TreeGrafter"/>
</dbReference>
<gene>
    <name evidence="5" type="ORF">AS888_04055</name>
</gene>
<comment type="caution">
    <text evidence="5">The sequence shown here is derived from an EMBL/GenBank/DDBJ whole genome shotgun (WGS) entry which is preliminary data.</text>
</comment>
<dbReference type="SUPFAM" id="SSF55729">
    <property type="entry name" value="Acyl-CoA N-acyltransferases (Nat)"/>
    <property type="match status" value="1"/>
</dbReference>
<dbReference type="PANTHER" id="PTHR43792">
    <property type="entry name" value="GNAT FAMILY, PUTATIVE (AFU_ORTHOLOGUE AFUA_3G00765)-RELATED-RELATED"/>
    <property type="match status" value="1"/>
</dbReference>
<reference evidence="5 6" key="1">
    <citation type="submission" date="2015-11" db="EMBL/GenBank/DDBJ databases">
        <title>Genome Sequence of Bacillus simplex strain VanAntwerpen2.</title>
        <authorList>
            <person name="Couger M.B."/>
        </authorList>
    </citation>
    <scope>NUCLEOTIDE SEQUENCE [LARGE SCALE GENOMIC DNA]</scope>
    <source>
        <strain evidence="5 6">VanAntwerpen02</strain>
    </source>
</reference>
<dbReference type="InterPro" id="IPR000182">
    <property type="entry name" value="GNAT_dom"/>
</dbReference>
<evidence type="ECO:0000313" key="5">
    <source>
        <dbReference type="EMBL" id="KWW22037.1"/>
    </source>
</evidence>
<proteinExistence type="inferred from homology"/>
<evidence type="ECO:0000259" key="4">
    <source>
        <dbReference type="PROSITE" id="PS51186"/>
    </source>
</evidence>
<evidence type="ECO:0000313" key="6">
    <source>
        <dbReference type="Proteomes" id="UP000064189"/>
    </source>
</evidence>
<dbReference type="InterPro" id="IPR051531">
    <property type="entry name" value="N-acetyltransferase"/>
</dbReference>
<dbReference type="CDD" id="cd04301">
    <property type="entry name" value="NAT_SF"/>
    <property type="match status" value="1"/>
</dbReference>
<dbReference type="Pfam" id="PF13302">
    <property type="entry name" value="Acetyltransf_3"/>
    <property type="match status" value="1"/>
</dbReference>
<keyword evidence="6" id="KW-1185">Reference proteome</keyword>
<dbReference type="Proteomes" id="UP000064189">
    <property type="component" value="Unassembled WGS sequence"/>
</dbReference>
<dbReference type="AlphaFoldDB" id="A0A120GQX6"/>
<dbReference type="PANTHER" id="PTHR43792:SF8">
    <property type="entry name" value="[RIBOSOMAL PROTEIN US5]-ALANINE N-ACETYLTRANSFERASE"/>
    <property type="match status" value="1"/>
</dbReference>